<dbReference type="EMBL" id="JAULJE010000001">
    <property type="protein sequence ID" value="KAK1346620.1"/>
    <property type="molecule type" value="Genomic_DNA"/>
</dbReference>
<comment type="caution">
    <text evidence="1">The sequence shown here is derived from an EMBL/GenBank/DDBJ whole genome shotgun (WGS) entry which is preliminary data.</text>
</comment>
<sequence>MVWKLGESQSFIKKYHPDKEVANCVNSFNDNAVFHFRQVLKCRQKQTSLDSFLVIQRPTEAEGGTPGGLSTVDKIKMAVPSGRARAAAPLGCLG</sequence>
<protein>
    <submittedName>
        <fullName evidence="1">Uncharacterized protein</fullName>
    </submittedName>
</protein>
<dbReference type="Proteomes" id="UP001177744">
    <property type="component" value="Unassembled WGS sequence"/>
</dbReference>
<reference evidence="1" key="1">
    <citation type="submission" date="2023-06" db="EMBL/GenBank/DDBJ databases">
        <title>Reference genome for the Northern bat (Eptesicus nilssonii), a most northern bat species.</title>
        <authorList>
            <person name="Laine V.N."/>
            <person name="Pulliainen A.T."/>
            <person name="Lilley T.M."/>
        </authorList>
    </citation>
    <scope>NUCLEOTIDE SEQUENCE</scope>
    <source>
        <strain evidence="1">BLF_Eptnil</strain>
        <tissue evidence="1">Kidney</tissue>
    </source>
</reference>
<dbReference type="AlphaFoldDB" id="A0AA40LUQ0"/>
<organism evidence="1 2">
    <name type="scientific">Cnephaeus nilssonii</name>
    <name type="common">Northern bat</name>
    <name type="synonym">Eptesicus nilssonii</name>
    <dbReference type="NCBI Taxonomy" id="3371016"/>
    <lineage>
        <taxon>Eukaryota</taxon>
        <taxon>Metazoa</taxon>
        <taxon>Chordata</taxon>
        <taxon>Craniata</taxon>
        <taxon>Vertebrata</taxon>
        <taxon>Euteleostomi</taxon>
        <taxon>Mammalia</taxon>
        <taxon>Eutheria</taxon>
        <taxon>Laurasiatheria</taxon>
        <taxon>Chiroptera</taxon>
        <taxon>Yangochiroptera</taxon>
        <taxon>Vespertilionidae</taxon>
        <taxon>Cnephaeus</taxon>
    </lineage>
</organism>
<keyword evidence="2" id="KW-1185">Reference proteome</keyword>
<evidence type="ECO:0000313" key="1">
    <source>
        <dbReference type="EMBL" id="KAK1346620.1"/>
    </source>
</evidence>
<proteinExistence type="predicted"/>
<accession>A0AA40LUQ0</accession>
<evidence type="ECO:0000313" key="2">
    <source>
        <dbReference type="Proteomes" id="UP001177744"/>
    </source>
</evidence>
<name>A0AA40LUQ0_CNENI</name>
<gene>
    <name evidence="1" type="ORF">QTO34_000479</name>
</gene>